<keyword evidence="1" id="KW-1133">Transmembrane helix</keyword>
<gene>
    <name evidence="2" type="ORF">IWZ03DRAFT_381355</name>
</gene>
<evidence type="ECO:0000313" key="2">
    <source>
        <dbReference type="EMBL" id="KAK7514676.1"/>
    </source>
</evidence>
<feature type="transmembrane region" description="Helical" evidence="1">
    <location>
        <begin position="150"/>
        <end position="170"/>
    </location>
</feature>
<protein>
    <submittedName>
        <fullName evidence="2">Uncharacterized protein</fullName>
    </submittedName>
</protein>
<evidence type="ECO:0000313" key="3">
    <source>
        <dbReference type="Proteomes" id="UP001363622"/>
    </source>
</evidence>
<evidence type="ECO:0000256" key="1">
    <source>
        <dbReference type="SAM" id="Phobius"/>
    </source>
</evidence>
<comment type="caution">
    <text evidence="2">The sequence shown here is derived from an EMBL/GenBank/DDBJ whole genome shotgun (WGS) entry which is preliminary data.</text>
</comment>
<name>A0ABR1KGX2_9PEZI</name>
<keyword evidence="3" id="KW-1185">Reference proteome</keyword>
<dbReference type="Proteomes" id="UP001363622">
    <property type="component" value="Unassembled WGS sequence"/>
</dbReference>
<proteinExistence type="predicted"/>
<organism evidence="2 3">
    <name type="scientific">Phyllosticta citriasiana</name>
    <dbReference type="NCBI Taxonomy" id="595635"/>
    <lineage>
        <taxon>Eukaryota</taxon>
        <taxon>Fungi</taxon>
        <taxon>Dikarya</taxon>
        <taxon>Ascomycota</taxon>
        <taxon>Pezizomycotina</taxon>
        <taxon>Dothideomycetes</taxon>
        <taxon>Dothideomycetes incertae sedis</taxon>
        <taxon>Botryosphaeriales</taxon>
        <taxon>Phyllostictaceae</taxon>
        <taxon>Phyllosticta</taxon>
    </lineage>
</organism>
<keyword evidence="1" id="KW-0812">Transmembrane</keyword>
<dbReference type="EMBL" id="JBBPHU010000008">
    <property type="protein sequence ID" value="KAK7514676.1"/>
    <property type="molecule type" value="Genomic_DNA"/>
</dbReference>
<sequence length="318" mass="34962">MKSFSPGIFKLHRPTYVQLPPCLRPCTFSGRPPSQPVFLYSARFLHSTRSNLADVKVATKSNDLQKANPNIPKPKDFDTIGGVHNLLGREGYAVIRELSTAKEPVVLYKSPPQLGFRLAAYLQSLGTFAASEATGAILFPAGQEVGAGKFVLVTLGFTAVMWSVLGMWIAGAPMNVVRSITAVPKRQSAPGSSVGRKVLMLRIEYTWMPLLKNKVVEVQPMELMAKEPIGRFAWAYQRATEARDAKFKSNFLLSMLGPVANGSRKILDWTKMSLLRQRLIPLDFPGGKVKVDFAGTFPKGELAIDALIPCKDEGDKRL</sequence>
<keyword evidence="1" id="KW-0472">Membrane</keyword>
<reference evidence="2 3" key="1">
    <citation type="submission" date="2024-04" db="EMBL/GenBank/DDBJ databases">
        <title>Phyllosticta paracitricarpa is synonymous to the EU quarantine fungus P. citricarpa based on phylogenomic analyses.</title>
        <authorList>
            <consortium name="Lawrence Berkeley National Laboratory"/>
            <person name="Van Ingen-Buijs V.A."/>
            <person name="Van Westerhoven A.C."/>
            <person name="Haridas S."/>
            <person name="Skiadas P."/>
            <person name="Martin F."/>
            <person name="Groenewald J.Z."/>
            <person name="Crous P.W."/>
            <person name="Seidl M.F."/>
        </authorList>
    </citation>
    <scope>NUCLEOTIDE SEQUENCE [LARGE SCALE GENOMIC DNA]</scope>
    <source>
        <strain evidence="2 3">CBS 123371</strain>
    </source>
</reference>
<accession>A0ABR1KGX2</accession>